<dbReference type="RefSeq" id="WP_140656277.1">
    <property type="nucleotide sequence ID" value="NZ_RCZO01000016.1"/>
</dbReference>
<dbReference type="CDD" id="cd01347">
    <property type="entry name" value="ligand_gated_channel"/>
    <property type="match status" value="1"/>
</dbReference>
<feature type="chain" id="PRO_5021199209" evidence="11">
    <location>
        <begin position="28"/>
        <end position="805"/>
    </location>
</feature>
<feature type="domain" description="TonB-dependent receptor-like beta-barrel" evidence="12">
    <location>
        <begin position="305"/>
        <end position="766"/>
    </location>
</feature>
<keyword evidence="15" id="KW-1185">Reference proteome</keyword>
<feature type="signal peptide" evidence="11">
    <location>
        <begin position="1"/>
        <end position="27"/>
    </location>
</feature>
<evidence type="ECO:0000256" key="6">
    <source>
        <dbReference type="ARBA" id="ARBA00023136"/>
    </source>
</evidence>
<sequence length="805" mass="85515">MKTSTLRNAISIALLVAAIGTSEWAMAQDTTTDAVTQGRAPATKAPAKVQPKKSTNKSAAPAATNLPTVTVTGTRIRGGTSPSPVITIGSEQIQEEGFTDLGEVIRSVPQNFSGGQNPGVLMGNVAGGGLANQNVTGGASLNLRGLGPDATLTLLNGRRMSYGGFVQAVDISAIPVEAVERIEIVADGASAIYGSDAVAGVGNVILKKDYEGVTVGARYGGATDGGLTTREYSATGGAVWSSGGLIATFKNVFTDPIDARQRTYTDHLFEPTTIYPGSELRSGLVSAHQWLGDTVELRLDALRTERDQNDDYYFGNAATYNVLSPKTTTTLVSPGIELTLPNDWTLSMDGAWGRDRYINDHAMVAVADGISTPYLHECWCNESRTYQLGAEGPLFMMSGGEARLAAGVGYRTNTYTQTNYITRSTAIQADESVRSAYAEIDLPLIGRDSGIPGIRQLAVTAAVRHEDYSSFGGVTTPKLGLVYGPSDDTTLKMSWGRSFKAPTLYQRYNAMIGAAIPPSAFGGVGYGPDDILLFLNGGNPNLDPERARTWTTSLAFHPQSVPDLDAELTWFDIDYKDRVVQPITNSVGALTNPIYAEYISQSPTADRLAEVLAGLGAFYNYTSGTYDPSRVVAILDARYVNATRQHISGLDLTGSYRLDAGSGQVTLRGSASWLDSSQKTKGNPDAYDLAGTLNNPAKLHGRVGAVWSQGGFSASAFANYTGGVTDTTHGRKGGSFTTLDATLRYATGERAGAWSGLEFALSAQNLLDRAPPLYLPSSPLYVPPYDSTNYSAIGRYLSLSVAKHW</sequence>
<evidence type="ECO:0000256" key="1">
    <source>
        <dbReference type="ARBA" id="ARBA00004571"/>
    </source>
</evidence>
<comment type="subcellular location">
    <subcellularLocation>
        <location evidence="1 8">Cell outer membrane</location>
        <topology evidence="1 8">Multi-pass membrane protein</topology>
    </subcellularLocation>
</comment>
<evidence type="ECO:0000256" key="9">
    <source>
        <dbReference type="RuleBase" id="RU003357"/>
    </source>
</evidence>
<protein>
    <submittedName>
        <fullName evidence="14">TonB-dependent receptor</fullName>
    </submittedName>
</protein>
<comment type="caution">
    <text evidence="14">The sequence shown here is derived from an EMBL/GenBank/DDBJ whole genome shotgun (WGS) entry which is preliminary data.</text>
</comment>
<accession>A0A502BT37</accession>
<keyword evidence="6 8" id="KW-0472">Membrane</keyword>
<keyword evidence="2 8" id="KW-0813">Transport</keyword>
<keyword evidence="11" id="KW-0732">Signal</keyword>
<evidence type="ECO:0000313" key="15">
    <source>
        <dbReference type="Proteomes" id="UP000319486"/>
    </source>
</evidence>
<name>A0A502BT37_9GAMM</name>
<comment type="similarity">
    <text evidence="8 9">Belongs to the TonB-dependent receptor family.</text>
</comment>
<evidence type="ECO:0000313" key="14">
    <source>
        <dbReference type="EMBL" id="TPG03998.1"/>
    </source>
</evidence>
<dbReference type="Gene3D" id="2.170.130.10">
    <property type="entry name" value="TonB-dependent receptor, plug domain"/>
    <property type="match status" value="1"/>
</dbReference>
<dbReference type="Pfam" id="PF00593">
    <property type="entry name" value="TonB_dep_Rec_b-barrel"/>
    <property type="match status" value="1"/>
</dbReference>
<dbReference type="PANTHER" id="PTHR47234">
    <property type="match status" value="1"/>
</dbReference>
<evidence type="ECO:0000259" key="12">
    <source>
        <dbReference type="Pfam" id="PF00593"/>
    </source>
</evidence>
<dbReference type="GO" id="GO:0009279">
    <property type="term" value="C:cell outer membrane"/>
    <property type="evidence" value="ECO:0007669"/>
    <property type="project" value="UniProtKB-SubCell"/>
</dbReference>
<reference evidence="14 15" key="1">
    <citation type="journal article" date="2019" name="Environ. Microbiol.">
        <title>Species interactions and distinct microbial communities in high Arctic permafrost affected cryosols are associated with the CH4 and CO2 gas fluxes.</title>
        <authorList>
            <person name="Altshuler I."/>
            <person name="Hamel J."/>
            <person name="Turney S."/>
            <person name="Magnuson E."/>
            <person name="Levesque R."/>
            <person name="Greer C."/>
            <person name="Whyte L.G."/>
        </authorList>
    </citation>
    <scope>NUCLEOTIDE SEQUENCE [LARGE SCALE GENOMIC DNA]</scope>
    <source>
        <strain evidence="14 15">S13Y</strain>
    </source>
</reference>
<keyword evidence="14" id="KW-0675">Receptor</keyword>
<evidence type="ECO:0000259" key="13">
    <source>
        <dbReference type="Pfam" id="PF07715"/>
    </source>
</evidence>
<dbReference type="SUPFAM" id="SSF56935">
    <property type="entry name" value="Porins"/>
    <property type="match status" value="1"/>
</dbReference>
<evidence type="ECO:0000256" key="4">
    <source>
        <dbReference type="ARBA" id="ARBA00022692"/>
    </source>
</evidence>
<dbReference type="InterPro" id="IPR036942">
    <property type="entry name" value="Beta-barrel_TonB_sf"/>
</dbReference>
<evidence type="ECO:0000256" key="10">
    <source>
        <dbReference type="SAM" id="MobiDB-lite"/>
    </source>
</evidence>
<gene>
    <name evidence="14" type="ORF">EAH88_18760</name>
</gene>
<dbReference type="InterPro" id="IPR037066">
    <property type="entry name" value="Plug_dom_sf"/>
</dbReference>
<dbReference type="PROSITE" id="PS52016">
    <property type="entry name" value="TONB_DEPENDENT_REC_3"/>
    <property type="match status" value="1"/>
</dbReference>
<evidence type="ECO:0000256" key="5">
    <source>
        <dbReference type="ARBA" id="ARBA00023077"/>
    </source>
</evidence>
<keyword evidence="4 8" id="KW-0812">Transmembrane</keyword>
<keyword evidence="5 9" id="KW-0798">TonB box</keyword>
<organism evidence="14 15">
    <name type="scientific">Rhodanobacter glycinis</name>
    <dbReference type="NCBI Taxonomy" id="582702"/>
    <lineage>
        <taxon>Bacteria</taxon>
        <taxon>Pseudomonadati</taxon>
        <taxon>Pseudomonadota</taxon>
        <taxon>Gammaproteobacteria</taxon>
        <taxon>Lysobacterales</taxon>
        <taxon>Rhodanobacteraceae</taxon>
        <taxon>Rhodanobacter</taxon>
    </lineage>
</organism>
<dbReference type="InterPro" id="IPR000531">
    <property type="entry name" value="Beta-barrel_TonB"/>
</dbReference>
<dbReference type="Gene3D" id="2.40.170.20">
    <property type="entry name" value="TonB-dependent receptor, beta-barrel domain"/>
    <property type="match status" value="1"/>
</dbReference>
<evidence type="ECO:0000256" key="8">
    <source>
        <dbReference type="PROSITE-ProRule" id="PRU01360"/>
    </source>
</evidence>
<dbReference type="Pfam" id="PF07715">
    <property type="entry name" value="Plug"/>
    <property type="match status" value="1"/>
</dbReference>
<evidence type="ECO:0000256" key="2">
    <source>
        <dbReference type="ARBA" id="ARBA00022448"/>
    </source>
</evidence>
<feature type="region of interest" description="Disordered" evidence="10">
    <location>
        <begin position="30"/>
        <end position="61"/>
    </location>
</feature>
<dbReference type="PANTHER" id="PTHR47234:SF3">
    <property type="entry name" value="SECRETIN_TONB SHORT N-TERMINAL DOMAIN-CONTAINING PROTEIN"/>
    <property type="match status" value="1"/>
</dbReference>
<dbReference type="EMBL" id="RCZO01000016">
    <property type="protein sequence ID" value="TPG03998.1"/>
    <property type="molecule type" value="Genomic_DNA"/>
</dbReference>
<dbReference type="AlphaFoldDB" id="A0A502BT37"/>
<feature type="domain" description="TonB-dependent receptor plug" evidence="13">
    <location>
        <begin position="81"/>
        <end position="201"/>
    </location>
</feature>
<evidence type="ECO:0000256" key="7">
    <source>
        <dbReference type="ARBA" id="ARBA00023237"/>
    </source>
</evidence>
<evidence type="ECO:0000256" key="11">
    <source>
        <dbReference type="SAM" id="SignalP"/>
    </source>
</evidence>
<dbReference type="InterPro" id="IPR012910">
    <property type="entry name" value="Plug_dom"/>
</dbReference>
<evidence type="ECO:0000256" key="3">
    <source>
        <dbReference type="ARBA" id="ARBA00022452"/>
    </source>
</evidence>
<keyword evidence="3 8" id="KW-1134">Transmembrane beta strand</keyword>
<dbReference type="InterPro" id="IPR039426">
    <property type="entry name" value="TonB-dep_rcpt-like"/>
</dbReference>
<proteinExistence type="inferred from homology"/>
<dbReference type="Proteomes" id="UP000319486">
    <property type="component" value="Unassembled WGS sequence"/>
</dbReference>
<keyword evidence="7 8" id="KW-0998">Cell outer membrane</keyword>